<name>A0A0K2URC0_LEPSM</name>
<dbReference type="EMBL" id="HACA01023453">
    <property type="protein sequence ID" value="CDW40814.1"/>
    <property type="molecule type" value="Transcribed_RNA"/>
</dbReference>
<accession>A0A0K2URC0</accession>
<evidence type="ECO:0000313" key="2">
    <source>
        <dbReference type="EMBL" id="CDW40814.1"/>
    </source>
</evidence>
<sequence>MFNSYKENRGKQGIKTVCIVIVFMYSIYVCSRIPSIAYHICRYVRKLYIRTVCLPTLFEFRLRLFYKLSCYQVIK</sequence>
<evidence type="ECO:0000256" key="1">
    <source>
        <dbReference type="SAM" id="Phobius"/>
    </source>
</evidence>
<feature type="transmembrane region" description="Helical" evidence="1">
    <location>
        <begin position="12"/>
        <end position="29"/>
    </location>
</feature>
<organism evidence="2">
    <name type="scientific">Lepeophtheirus salmonis</name>
    <name type="common">Salmon louse</name>
    <name type="synonym">Caligus salmonis</name>
    <dbReference type="NCBI Taxonomy" id="72036"/>
    <lineage>
        <taxon>Eukaryota</taxon>
        <taxon>Metazoa</taxon>
        <taxon>Ecdysozoa</taxon>
        <taxon>Arthropoda</taxon>
        <taxon>Crustacea</taxon>
        <taxon>Multicrustacea</taxon>
        <taxon>Hexanauplia</taxon>
        <taxon>Copepoda</taxon>
        <taxon>Siphonostomatoida</taxon>
        <taxon>Caligidae</taxon>
        <taxon>Lepeophtheirus</taxon>
    </lineage>
</organism>
<proteinExistence type="predicted"/>
<keyword evidence="1" id="KW-1133">Transmembrane helix</keyword>
<protein>
    <submittedName>
        <fullName evidence="2">Uncharacterized protein</fullName>
    </submittedName>
</protein>
<reference evidence="2" key="1">
    <citation type="submission" date="2014-05" db="EMBL/GenBank/DDBJ databases">
        <authorList>
            <person name="Chronopoulou M."/>
        </authorList>
    </citation>
    <scope>NUCLEOTIDE SEQUENCE</scope>
    <source>
        <tissue evidence="2">Whole organism</tissue>
    </source>
</reference>
<keyword evidence="1" id="KW-0472">Membrane</keyword>
<dbReference type="AlphaFoldDB" id="A0A0K2URC0"/>
<keyword evidence="1" id="KW-0812">Transmembrane</keyword>